<proteinExistence type="inferred from homology"/>
<evidence type="ECO:0000313" key="15">
    <source>
        <dbReference type="Proteomes" id="UP000181884"/>
    </source>
</evidence>
<evidence type="ECO:0000256" key="7">
    <source>
        <dbReference type="ARBA" id="ARBA00022989"/>
    </source>
</evidence>
<dbReference type="Gene3D" id="3.90.1310.10">
    <property type="entry name" value="Penicillin-binding protein 2a (Domain 2)"/>
    <property type="match status" value="1"/>
</dbReference>
<dbReference type="PANTHER" id="PTHR30627:SF2">
    <property type="entry name" value="PEPTIDOGLYCAN D,D-TRANSPEPTIDASE MRDA"/>
    <property type="match status" value="1"/>
</dbReference>
<dbReference type="Pfam" id="PF03717">
    <property type="entry name" value="PBP_dimer"/>
    <property type="match status" value="1"/>
</dbReference>
<dbReference type="GO" id="GO:0008360">
    <property type="term" value="P:regulation of cell shape"/>
    <property type="evidence" value="ECO:0007669"/>
    <property type="project" value="UniProtKB-KW"/>
</dbReference>
<keyword evidence="15" id="KW-1185">Reference proteome</keyword>
<dbReference type="SUPFAM" id="SSF56601">
    <property type="entry name" value="beta-lactamase/transpeptidase-like"/>
    <property type="match status" value="1"/>
</dbReference>
<keyword evidence="9" id="KW-0961">Cell wall biogenesis/degradation</keyword>
<keyword evidence="3" id="KW-1003">Cell membrane</keyword>
<gene>
    <name evidence="14" type="ORF">RU97_GL001281</name>
</gene>
<keyword evidence="7 11" id="KW-1133">Transmembrane helix</keyword>
<dbReference type="PANTHER" id="PTHR30627">
    <property type="entry name" value="PEPTIDOGLYCAN D,D-TRANSPEPTIDASE"/>
    <property type="match status" value="1"/>
</dbReference>
<dbReference type="GO" id="GO:0051301">
    <property type="term" value="P:cell division"/>
    <property type="evidence" value="ECO:0007669"/>
    <property type="project" value="UniProtKB-KW"/>
</dbReference>
<dbReference type="Gene3D" id="3.40.710.10">
    <property type="entry name" value="DD-peptidase/beta-lactamase superfamily"/>
    <property type="match status" value="1"/>
</dbReference>
<name>A0A1L8RIW2_9ENTE</name>
<keyword evidence="14" id="KW-0131">Cell cycle</keyword>
<reference evidence="14 15" key="1">
    <citation type="submission" date="2014-12" db="EMBL/GenBank/DDBJ databases">
        <title>Draft genome sequences of 29 type strains of Enterococci.</title>
        <authorList>
            <person name="Zhong Z."/>
            <person name="Sun Z."/>
            <person name="Liu W."/>
            <person name="Zhang W."/>
            <person name="Zhang H."/>
        </authorList>
    </citation>
    <scope>NUCLEOTIDE SEQUENCE [LARGE SCALE GENOMIC DNA]</scope>
    <source>
        <strain evidence="14 15">DSM 17029</strain>
    </source>
</reference>
<dbReference type="SUPFAM" id="SSF56519">
    <property type="entry name" value="Penicillin binding protein dimerisation domain"/>
    <property type="match status" value="1"/>
</dbReference>
<accession>A0A1L8RIW2</accession>
<dbReference type="GO" id="GO:0071972">
    <property type="term" value="F:peptidoglycan L,D-transpeptidase activity"/>
    <property type="evidence" value="ECO:0007669"/>
    <property type="project" value="TreeGrafter"/>
</dbReference>
<evidence type="ECO:0000256" key="8">
    <source>
        <dbReference type="ARBA" id="ARBA00023136"/>
    </source>
</evidence>
<feature type="region of interest" description="Disordered" evidence="10">
    <location>
        <begin position="1"/>
        <end position="28"/>
    </location>
</feature>
<feature type="transmembrane region" description="Helical" evidence="11">
    <location>
        <begin position="40"/>
        <end position="61"/>
    </location>
</feature>
<dbReference type="InterPro" id="IPR012338">
    <property type="entry name" value="Beta-lactam/transpept-like"/>
</dbReference>
<dbReference type="GO" id="GO:0005886">
    <property type="term" value="C:plasma membrane"/>
    <property type="evidence" value="ECO:0007669"/>
    <property type="project" value="UniProtKB-SubCell"/>
</dbReference>
<evidence type="ECO:0000256" key="5">
    <source>
        <dbReference type="ARBA" id="ARBA00022960"/>
    </source>
</evidence>
<evidence type="ECO:0000256" key="9">
    <source>
        <dbReference type="ARBA" id="ARBA00023316"/>
    </source>
</evidence>
<evidence type="ECO:0000256" key="10">
    <source>
        <dbReference type="SAM" id="MobiDB-lite"/>
    </source>
</evidence>
<dbReference type="InterPro" id="IPR001460">
    <property type="entry name" value="PCN-bd_Tpept"/>
</dbReference>
<keyword evidence="6" id="KW-0573">Peptidoglycan synthesis</keyword>
<dbReference type="InterPro" id="IPR050515">
    <property type="entry name" value="Beta-lactam/transpept"/>
</dbReference>
<evidence type="ECO:0000259" key="12">
    <source>
        <dbReference type="Pfam" id="PF00905"/>
    </source>
</evidence>
<evidence type="ECO:0000256" key="3">
    <source>
        <dbReference type="ARBA" id="ARBA00022475"/>
    </source>
</evidence>
<dbReference type="Proteomes" id="UP000181884">
    <property type="component" value="Unassembled WGS sequence"/>
</dbReference>
<dbReference type="Gene3D" id="1.10.10.1230">
    <property type="entry name" value="Penicillin-binding protein, N-terminal non-catalytic domain, head sub-domain"/>
    <property type="match status" value="1"/>
</dbReference>
<evidence type="ECO:0000256" key="1">
    <source>
        <dbReference type="ARBA" id="ARBA00004162"/>
    </source>
</evidence>
<comment type="caution">
    <text evidence="14">The sequence shown here is derived from an EMBL/GenBank/DDBJ whole genome shotgun (WGS) entry which is preliminary data.</text>
</comment>
<evidence type="ECO:0000313" key="14">
    <source>
        <dbReference type="EMBL" id="OJG19710.1"/>
    </source>
</evidence>
<evidence type="ECO:0000256" key="4">
    <source>
        <dbReference type="ARBA" id="ARBA00022692"/>
    </source>
</evidence>
<evidence type="ECO:0000259" key="13">
    <source>
        <dbReference type="Pfam" id="PF03717"/>
    </source>
</evidence>
<dbReference type="GO" id="GO:0008658">
    <property type="term" value="F:penicillin binding"/>
    <property type="evidence" value="ECO:0007669"/>
    <property type="project" value="InterPro"/>
</dbReference>
<sequence>MKDFKNRFNGSNFIKNMKKSGKQPNVRQTRKSHIPFRLNFLFFVIFALFVALIVQLGYLQISNGASFQQKIEQSSKRYVKGSTPRGTIYDASGKEIVSNEAKPAITYTRGAAVTAEDMLDVATKLSKLIDIEPDDLKERDKKDFWLANPKNFKKADDRLKDSEKAEAGNNESALYALRVDKVTDGEIKFDKDQMKIATIYTRMNAAQEFTTVFIKNDDVSNDEIAVIGEHTAELPGVSTGADWVRKYPDNVTLKSILGRVSSEKTGLPQESAEEYLAKGYAMNDRVGTSYLEQSYESVLQGTKSQSEVILNSKGDIVSQKQVYAGEKGQNLMLTIDEKFQEKMEKAVKDIYQDIVDKGVAKYSPGVYAVAMNPKTGEVLGMTGFLHNIETGELDDHAIGTFQSSFAPGSVVKGGTLTAGWQAGVISDNQTLNDQAIKIAGSEIKASWFNRTLGNQIPITAIQALQYSSNSYMMQVALKMLGIESITKDMSIRIPEDGPAPYFQKLRDAFAEYGMGTITGLDLPGEETGLVSQNYDSESIMGNFLDLSFGQYDTYTAMQLAQYVSTIANGGKRIAPHVVKGIYANDENGNLGTLQKAVEPKVLNTVDVTPDQMKIIHEGFYQVVHGEPGYTTGRVMANAKMDLAGKTGTAETSVTLDNKEVVNTINSNVVAYGPADDPEIAVAVMLPNLTTDEGSYNQLMVNGIMDAYYDMYIKK</sequence>
<dbReference type="STRING" id="214095.RU97_GL001281"/>
<protein>
    <submittedName>
        <fullName evidence="14">Cell division protein FtsI</fullName>
    </submittedName>
</protein>
<dbReference type="InterPro" id="IPR036138">
    <property type="entry name" value="PBP_dimer_sf"/>
</dbReference>
<organism evidence="14 15">
    <name type="scientific">Enterococcus canis</name>
    <dbReference type="NCBI Taxonomy" id="214095"/>
    <lineage>
        <taxon>Bacteria</taxon>
        <taxon>Bacillati</taxon>
        <taxon>Bacillota</taxon>
        <taxon>Bacilli</taxon>
        <taxon>Lactobacillales</taxon>
        <taxon>Enterococcaceae</taxon>
        <taxon>Enterococcus</taxon>
    </lineage>
</organism>
<dbReference type="Pfam" id="PF00905">
    <property type="entry name" value="Transpeptidase"/>
    <property type="match status" value="1"/>
</dbReference>
<keyword evidence="8 11" id="KW-0472">Membrane</keyword>
<keyword evidence="4 11" id="KW-0812">Transmembrane</keyword>
<keyword evidence="5" id="KW-0133">Cell shape</keyword>
<dbReference type="InterPro" id="IPR005311">
    <property type="entry name" value="PBP_dimer"/>
</dbReference>
<evidence type="ECO:0000256" key="6">
    <source>
        <dbReference type="ARBA" id="ARBA00022984"/>
    </source>
</evidence>
<keyword evidence="14" id="KW-0132">Cell division</keyword>
<feature type="domain" description="Penicillin-binding protein transpeptidase" evidence="12">
    <location>
        <begin position="367"/>
        <end position="704"/>
    </location>
</feature>
<evidence type="ECO:0000256" key="2">
    <source>
        <dbReference type="ARBA" id="ARBA00007171"/>
    </source>
</evidence>
<dbReference type="RefSeq" id="WP_067390790.1">
    <property type="nucleotide sequence ID" value="NZ_JXKH01000002.1"/>
</dbReference>
<evidence type="ECO:0000256" key="11">
    <source>
        <dbReference type="SAM" id="Phobius"/>
    </source>
</evidence>
<dbReference type="AlphaFoldDB" id="A0A1L8RIW2"/>
<feature type="domain" description="Penicillin-binding protein dimerisation" evidence="13">
    <location>
        <begin position="83"/>
        <end position="320"/>
    </location>
</feature>
<dbReference type="EMBL" id="JXKH01000002">
    <property type="protein sequence ID" value="OJG19710.1"/>
    <property type="molecule type" value="Genomic_DNA"/>
</dbReference>
<dbReference type="GO" id="GO:0071555">
    <property type="term" value="P:cell wall organization"/>
    <property type="evidence" value="ECO:0007669"/>
    <property type="project" value="UniProtKB-KW"/>
</dbReference>
<dbReference type="GO" id="GO:0009252">
    <property type="term" value="P:peptidoglycan biosynthetic process"/>
    <property type="evidence" value="ECO:0007669"/>
    <property type="project" value="UniProtKB-KW"/>
</dbReference>
<comment type="similarity">
    <text evidence="2">Belongs to the transpeptidase family.</text>
</comment>
<comment type="subcellular location">
    <subcellularLocation>
        <location evidence="1">Cell membrane</location>
        <topology evidence="1">Single-pass membrane protein</topology>
    </subcellularLocation>
</comment>